<gene>
    <name evidence="1" type="ORF">Zmor_015977</name>
</gene>
<accession>A0AA38MI21</accession>
<organism evidence="1 2">
    <name type="scientific">Zophobas morio</name>
    <dbReference type="NCBI Taxonomy" id="2755281"/>
    <lineage>
        <taxon>Eukaryota</taxon>
        <taxon>Metazoa</taxon>
        <taxon>Ecdysozoa</taxon>
        <taxon>Arthropoda</taxon>
        <taxon>Hexapoda</taxon>
        <taxon>Insecta</taxon>
        <taxon>Pterygota</taxon>
        <taxon>Neoptera</taxon>
        <taxon>Endopterygota</taxon>
        <taxon>Coleoptera</taxon>
        <taxon>Polyphaga</taxon>
        <taxon>Cucujiformia</taxon>
        <taxon>Tenebrionidae</taxon>
        <taxon>Zophobas</taxon>
    </lineage>
</organism>
<protein>
    <submittedName>
        <fullName evidence="1">Uncharacterized protein</fullName>
    </submittedName>
</protein>
<sequence>MVTHREENERRGIFFGSCKQRVRGKNPEGYRNTNETEEAIVKIIRPKQMPSEAINSDDIWASGQELAQESWTGST</sequence>
<dbReference type="Proteomes" id="UP001168821">
    <property type="component" value="Unassembled WGS sequence"/>
</dbReference>
<name>A0AA38MI21_9CUCU</name>
<keyword evidence="2" id="KW-1185">Reference proteome</keyword>
<reference evidence="1" key="1">
    <citation type="journal article" date="2023" name="G3 (Bethesda)">
        <title>Whole genome assemblies of Zophobas morio and Tenebrio molitor.</title>
        <authorList>
            <person name="Kaur S."/>
            <person name="Stinson S.A."/>
            <person name="diCenzo G.C."/>
        </authorList>
    </citation>
    <scope>NUCLEOTIDE SEQUENCE</scope>
    <source>
        <strain evidence="1">QUZm001</strain>
    </source>
</reference>
<comment type="caution">
    <text evidence="1">The sequence shown here is derived from an EMBL/GenBank/DDBJ whole genome shotgun (WGS) entry which is preliminary data.</text>
</comment>
<dbReference type="AlphaFoldDB" id="A0AA38MI21"/>
<evidence type="ECO:0000313" key="2">
    <source>
        <dbReference type="Proteomes" id="UP001168821"/>
    </source>
</evidence>
<dbReference type="EMBL" id="JALNTZ010000004">
    <property type="protein sequence ID" value="KAJ3656933.1"/>
    <property type="molecule type" value="Genomic_DNA"/>
</dbReference>
<evidence type="ECO:0000313" key="1">
    <source>
        <dbReference type="EMBL" id="KAJ3656933.1"/>
    </source>
</evidence>
<proteinExistence type="predicted"/>